<comment type="caution">
    <text evidence="2">Lacks conserved residue(s) required for the propagation of feature annotation.</text>
</comment>
<feature type="disulfide bond" evidence="2">
    <location>
        <begin position="48"/>
        <end position="65"/>
    </location>
</feature>
<protein>
    <recommendedName>
        <fullName evidence="3">CUB domain-containing protein</fullName>
    </recommendedName>
</protein>
<keyword evidence="5" id="KW-1185">Reference proteome</keyword>
<feature type="domain" description="CUB" evidence="3">
    <location>
        <begin position="1"/>
        <end position="102"/>
    </location>
</feature>
<evidence type="ECO:0000313" key="5">
    <source>
        <dbReference type="Proteomes" id="UP001591681"/>
    </source>
</evidence>
<evidence type="ECO:0000259" key="3">
    <source>
        <dbReference type="PROSITE" id="PS01180"/>
    </source>
</evidence>
<organism evidence="4 5">
    <name type="scientific">Coilia grayii</name>
    <name type="common">Gray's grenadier anchovy</name>
    <dbReference type="NCBI Taxonomy" id="363190"/>
    <lineage>
        <taxon>Eukaryota</taxon>
        <taxon>Metazoa</taxon>
        <taxon>Chordata</taxon>
        <taxon>Craniata</taxon>
        <taxon>Vertebrata</taxon>
        <taxon>Euteleostomi</taxon>
        <taxon>Actinopterygii</taxon>
        <taxon>Neopterygii</taxon>
        <taxon>Teleostei</taxon>
        <taxon>Clupei</taxon>
        <taxon>Clupeiformes</taxon>
        <taxon>Clupeoidei</taxon>
        <taxon>Engraulidae</taxon>
        <taxon>Coilinae</taxon>
        <taxon>Coilia</taxon>
    </lineage>
</organism>
<dbReference type="SMART" id="SM00042">
    <property type="entry name" value="CUB"/>
    <property type="match status" value="1"/>
</dbReference>
<dbReference type="PANTHER" id="PTHR24255:SF29">
    <property type="entry name" value="COMPLEMENT COMPONENT 1, S SUBCOMPONENT"/>
    <property type="match status" value="1"/>
</dbReference>
<dbReference type="SUPFAM" id="SSF49854">
    <property type="entry name" value="Spermadhesin, CUB domain"/>
    <property type="match status" value="1"/>
</dbReference>
<dbReference type="PROSITE" id="PS01180">
    <property type="entry name" value="CUB"/>
    <property type="match status" value="1"/>
</dbReference>
<comment type="caution">
    <text evidence="4">The sequence shown here is derived from an EMBL/GenBank/DDBJ whole genome shotgun (WGS) entry which is preliminary data.</text>
</comment>
<evidence type="ECO:0000256" key="1">
    <source>
        <dbReference type="ARBA" id="ARBA00023157"/>
    </source>
</evidence>
<dbReference type="Gene3D" id="2.60.120.290">
    <property type="entry name" value="Spermadhesin, CUB domain"/>
    <property type="match status" value="1"/>
</dbReference>
<evidence type="ECO:0000313" key="4">
    <source>
        <dbReference type="EMBL" id="KAL2084919.1"/>
    </source>
</evidence>
<proteinExistence type="predicted"/>
<accession>A0ABD1JCN3</accession>
<dbReference type="AlphaFoldDB" id="A0ABD1JCN3"/>
<dbReference type="Proteomes" id="UP001591681">
    <property type="component" value="Unassembled WGS sequence"/>
</dbReference>
<evidence type="ECO:0000256" key="2">
    <source>
        <dbReference type="PROSITE-ProRule" id="PRU00059"/>
    </source>
</evidence>
<sequence>MQVNPPGSPKSCAEDAHCSYSLSVEEGLQLVLEFTGDFDVEAKPNVECADAVRIVTRSNTHEPFCGTVAPGLIDTGSSKVQIQFDSESAGTNKGFTIVYKTKRMTCPIDVTPHSTVQPLHQQYVTGATLTVTCDKGSAMELVRSY</sequence>
<gene>
    <name evidence="4" type="ORF">ACEWY4_020437</name>
</gene>
<dbReference type="InterPro" id="IPR000859">
    <property type="entry name" value="CUB_dom"/>
</dbReference>
<dbReference type="CDD" id="cd00041">
    <property type="entry name" value="CUB"/>
    <property type="match status" value="1"/>
</dbReference>
<keyword evidence="1 2" id="KW-1015">Disulfide bond</keyword>
<reference evidence="4 5" key="1">
    <citation type="submission" date="2024-09" db="EMBL/GenBank/DDBJ databases">
        <title>A chromosome-level genome assembly of Gray's grenadier anchovy, Coilia grayii.</title>
        <authorList>
            <person name="Fu Z."/>
        </authorList>
    </citation>
    <scope>NUCLEOTIDE SEQUENCE [LARGE SCALE GENOMIC DNA]</scope>
    <source>
        <strain evidence="4">G4</strain>
        <tissue evidence="4">Muscle</tissue>
    </source>
</reference>
<dbReference type="InterPro" id="IPR035914">
    <property type="entry name" value="Sperma_CUB_dom_sf"/>
</dbReference>
<dbReference type="Pfam" id="PF00431">
    <property type="entry name" value="CUB"/>
    <property type="match status" value="1"/>
</dbReference>
<dbReference type="EMBL" id="JBHFQA010000017">
    <property type="protein sequence ID" value="KAL2084919.1"/>
    <property type="molecule type" value="Genomic_DNA"/>
</dbReference>
<name>A0ABD1JCN3_9TELE</name>
<dbReference type="PANTHER" id="PTHR24255">
    <property type="entry name" value="COMPLEMENT COMPONENT 1, S SUBCOMPONENT-RELATED"/>
    <property type="match status" value="1"/>
</dbReference>